<protein>
    <submittedName>
        <fullName evidence="2">Uncharacterized protein</fullName>
    </submittedName>
</protein>
<feature type="region of interest" description="Disordered" evidence="1">
    <location>
        <begin position="260"/>
        <end position="369"/>
    </location>
</feature>
<dbReference type="EMBL" id="JAUIRO010000008">
    <property type="protein sequence ID" value="KAK0704009.1"/>
    <property type="molecule type" value="Genomic_DNA"/>
</dbReference>
<keyword evidence="3" id="KW-1185">Reference proteome</keyword>
<feature type="compositionally biased region" description="Low complexity" evidence="1">
    <location>
        <begin position="308"/>
        <end position="327"/>
    </location>
</feature>
<accession>A0AA39ZUL1</accession>
<proteinExistence type="predicted"/>
<feature type="compositionally biased region" description="Gly residues" evidence="1">
    <location>
        <begin position="408"/>
        <end position="417"/>
    </location>
</feature>
<feature type="region of interest" description="Disordered" evidence="1">
    <location>
        <begin position="54"/>
        <end position="88"/>
    </location>
</feature>
<evidence type="ECO:0000313" key="3">
    <source>
        <dbReference type="Proteomes" id="UP001172101"/>
    </source>
</evidence>
<sequence>MGGLQFEPLGRSLVQHGPWHYRDARFTQEDHVDLGAAILHAAAIPGLNTRLSQFSKASKPQRQSIGASKGAEEPPSISKSPKCASQPGTVALSPKLSPLIAASTAPRALAGPVFPWSSLNSNAASSSKVFFTFPAKEWPPPIRPSLKRRRPDSDVDGPNTASLGCKKRRLLRNLVTSRLSDPFSFPATHILTRQSAVSGSKRFLKLAEMVATRRLVTGIAAQSQLAPAQHPQLSSSSSTWSLQRAAVVNRFRLRVHREAAERGDSEVADTAGDAASAQQSEGVGLVVGARFPPRSESATPPPCPPAPVLQLPHPNHAHPLPRAAGARPSPPGSPSSLRPTEPTTPGLRLPPSPRLKPLRSPELRSTRPLITLDDIDDIDDENVAFPTSEHESRYDDEPDDVYADFGVIFGGGGGGDGDSSEDEVVEHFEDYMDDLDGIPWNARC</sequence>
<dbReference type="Proteomes" id="UP001172101">
    <property type="component" value="Unassembled WGS sequence"/>
</dbReference>
<evidence type="ECO:0000256" key="1">
    <source>
        <dbReference type="SAM" id="MobiDB-lite"/>
    </source>
</evidence>
<gene>
    <name evidence="2" type="ORF">B0T26DRAFT_744615</name>
</gene>
<feature type="region of interest" description="Disordered" evidence="1">
    <location>
        <begin position="142"/>
        <end position="161"/>
    </location>
</feature>
<dbReference type="AlphaFoldDB" id="A0AA39ZUL1"/>
<name>A0AA39ZUL1_9PEZI</name>
<reference evidence="2" key="1">
    <citation type="submission" date="2023-06" db="EMBL/GenBank/DDBJ databases">
        <title>Genome-scale phylogeny and comparative genomics of the fungal order Sordariales.</title>
        <authorList>
            <consortium name="Lawrence Berkeley National Laboratory"/>
            <person name="Hensen N."/>
            <person name="Bonometti L."/>
            <person name="Westerberg I."/>
            <person name="Brannstrom I.O."/>
            <person name="Guillou S."/>
            <person name="Cros-Aarteil S."/>
            <person name="Calhoun S."/>
            <person name="Haridas S."/>
            <person name="Kuo A."/>
            <person name="Mondo S."/>
            <person name="Pangilinan J."/>
            <person name="Riley R."/>
            <person name="LaButti K."/>
            <person name="Andreopoulos B."/>
            <person name="Lipzen A."/>
            <person name="Chen C."/>
            <person name="Yanf M."/>
            <person name="Daum C."/>
            <person name="Ng V."/>
            <person name="Clum A."/>
            <person name="Steindorff A."/>
            <person name="Ohm R."/>
            <person name="Martin F."/>
            <person name="Silar P."/>
            <person name="Natvig D."/>
            <person name="Lalanne C."/>
            <person name="Gautier V."/>
            <person name="Ament-velasquez S.L."/>
            <person name="Kruys A."/>
            <person name="Hutchinson M.I."/>
            <person name="Powell A.J."/>
            <person name="Barry K."/>
            <person name="Miller A.N."/>
            <person name="Grigoriev I.V."/>
            <person name="Debuchy R."/>
            <person name="Gladieux P."/>
            <person name="Thoren M.H."/>
            <person name="Johannesson H."/>
        </authorList>
    </citation>
    <scope>NUCLEOTIDE SEQUENCE</scope>
    <source>
        <strain evidence="2">SMH2392-1A</strain>
    </source>
</reference>
<dbReference type="RefSeq" id="XP_060290868.1">
    <property type="nucleotide sequence ID" value="XM_060444440.1"/>
</dbReference>
<comment type="caution">
    <text evidence="2">The sequence shown here is derived from an EMBL/GenBank/DDBJ whole genome shotgun (WGS) entry which is preliminary data.</text>
</comment>
<dbReference type="GeneID" id="85327710"/>
<feature type="region of interest" description="Disordered" evidence="1">
    <location>
        <begin position="386"/>
        <end position="421"/>
    </location>
</feature>
<evidence type="ECO:0000313" key="2">
    <source>
        <dbReference type="EMBL" id="KAK0704009.1"/>
    </source>
</evidence>
<feature type="compositionally biased region" description="Polar residues" evidence="1">
    <location>
        <begin position="54"/>
        <end position="66"/>
    </location>
</feature>
<organism evidence="2 3">
    <name type="scientific">Lasiosphaeria miniovina</name>
    <dbReference type="NCBI Taxonomy" id="1954250"/>
    <lineage>
        <taxon>Eukaryota</taxon>
        <taxon>Fungi</taxon>
        <taxon>Dikarya</taxon>
        <taxon>Ascomycota</taxon>
        <taxon>Pezizomycotina</taxon>
        <taxon>Sordariomycetes</taxon>
        <taxon>Sordariomycetidae</taxon>
        <taxon>Sordariales</taxon>
        <taxon>Lasiosphaeriaceae</taxon>
        <taxon>Lasiosphaeria</taxon>
    </lineage>
</organism>